<name>A0AA38ISZ8_9CUCU</name>
<feature type="domain" description="Reverse transcriptase" evidence="1">
    <location>
        <begin position="304"/>
        <end position="568"/>
    </location>
</feature>
<dbReference type="CDD" id="cd01650">
    <property type="entry name" value="RT_nLTR_like"/>
    <property type="match status" value="1"/>
</dbReference>
<comment type="caution">
    <text evidence="2">The sequence shown here is derived from an EMBL/GenBank/DDBJ whole genome shotgun (WGS) entry which is preliminary data.</text>
</comment>
<evidence type="ECO:0000313" key="2">
    <source>
        <dbReference type="EMBL" id="KAJ3660858.1"/>
    </source>
</evidence>
<dbReference type="GO" id="GO:0071897">
    <property type="term" value="P:DNA biosynthetic process"/>
    <property type="evidence" value="ECO:0007669"/>
    <property type="project" value="UniProtKB-ARBA"/>
</dbReference>
<dbReference type="InterPro" id="IPR000477">
    <property type="entry name" value="RT_dom"/>
</dbReference>
<dbReference type="EMBL" id="JALNTZ010000002">
    <property type="protein sequence ID" value="KAJ3660858.1"/>
    <property type="molecule type" value="Genomic_DNA"/>
</dbReference>
<proteinExistence type="predicted"/>
<protein>
    <recommendedName>
        <fullName evidence="1">Reverse transcriptase domain-containing protein</fullName>
    </recommendedName>
</protein>
<accession>A0AA38ISZ8</accession>
<gene>
    <name evidence="2" type="ORF">Zmor_005287</name>
</gene>
<dbReference type="InterPro" id="IPR043502">
    <property type="entry name" value="DNA/RNA_pol_sf"/>
</dbReference>
<keyword evidence="3" id="KW-1185">Reference proteome</keyword>
<evidence type="ECO:0000259" key="1">
    <source>
        <dbReference type="PROSITE" id="PS50878"/>
    </source>
</evidence>
<evidence type="ECO:0000313" key="3">
    <source>
        <dbReference type="Proteomes" id="UP001168821"/>
    </source>
</evidence>
<dbReference type="Pfam" id="PF00078">
    <property type="entry name" value="RVT_1"/>
    <property type="match status" value="1"/>
</dbReference>
<reference evidence="2" key="1">
    <citation type="journal article" date="2023" name="G3 (Bethesda)">
        <title>Whole genome assemblies of Zophobas morio and Tenebrio molitor.</title>
        <authorList>
            <person name="Kaur S."/>
            <person name="Stinson S.A."/>
            <person name="diCenzo G.C."/>
        </authorList>
    </citation>
    <scope>NUCLEOTIDE SEQUENCE</scope>
    <source>
        <strain evidence="2">QUZm001</strain>
    </source>
</reference>
<dbReference type="SUPFAM" id="SSF56672">
    <property type="entry name" value="DNA/RNA polymerases"/>
    <property type="match status" value="1"/>
</dbReference>
<dbReference type="Proteomes" id="UP001168821">
    <property type="component" value="Unassembled WGS sequence"/>
</dbReference>
<organism evidence="2 3">
    <name type="scientific">Zophobas morio</name>
    <dbReference type="NCBI Taxonomy" id="2755281"/>
    <lineage>
        <taxon>Eukaryota</taxon>
        <taxon>Metazoa</taxon>
        <taxon>Ecdysozoa</taxon>
        <taxon>Arthropoda</taxon>
        <taxon>Hexapoda</taxon>
        <taxon>Insecta</taxon>
        <taxon>Pterygota</taxon>
        <taxon>Neoptera</taxon>
        <taxon>Endopterygota</taxon>
        <taxon>Coleoptera</taxon>
        <taxon>Polyphaga</taxon>
        <taxon>Cucujiformia</taxon>
        <taxon>Tenebrionidae</taxon>
        <taxon>Zophobas</taxon>
    </lineage>
</organism>
<sequence>MGLNQHNNVLNSNGKTLDLILTNIKSIINVDREAFPWVQEDRHHPALSINTTLIDVETVQSFPSADNIKYNFKRANFINLYDDFINLNWSFLDSATDVNEALSLFYDNIYKSIDKFVPKVKCYTSKYPIWYTPDIKANIKIKERHRNKWKRTKNESYLLEFNRLRGLIKTQIAQAYQAFTLRSENSLLSQPKDFWRFIRLKNKDTRIPGVMKHNNDSYDDPQQIVNLFASEFSKIFASSSSYKPVDVHSYLPPVILSRVSEEDVFNFLRRLANKETCGDDMLPSFLIKDCRYVFARPLSKIINLSLQTSTFPEIWKRARIVPVLKSGNRLDVKNYRPIAILSIFSKVYEQILYEVIYNKIRSYISPFQHGFMSSRSTVTNLSCITQDICKSIDRNTQIDVIYVDFSKAFDKIDHDILLSKLSAFGLCPQLLRLMTSYLSNRLNYVHFNGFTSYEYVSKSGVPQGSNLGPLLFNIFINDLVNSFTCKTLAYADDLKLFHSIVHDEDMLLLQENVNILFNWCIQNKLPLNYDKCCFVSYTRKIHLINTHYVLNHYQLERKETIKDLGVIFDKKLTFTSHIDMICRSANKLLGFIMRTSKTFHDSNVIKSLYYALVLSKIEYACVVWSPLYHCYELQLERIQKTLLKYISFKTNGVYPGRGTDYTLLLEKHSFTSLTKRRNQQAVKFFFKLLSNTIDCQDLLGEVFFLVPRMGSRFSVSFFVPRPRTNVLRNSPVSRMSHLANCI</sequence>
<dbReference type="PANTHER" id="PTHR33332">
    <property type="entry name" value="REVERSE TRANSCRIPTASE DOMAIN-CONTAINING PROTEIN"/>
    <property type="match status" value="1"/>
</dbReference>
<dbReference type="PROSITE" id="PS50878">
    <property type="entry name" value="RT_POL"/>
    <property type="match status" value="1"/>
</dbReference>
<dbReference type="AlphaFoldDB" id="A0AA38ISZ8"/>